<protein>
    <submittedName>
        <fullName evidence="1">Uncharacterized protein</fullName>
    </submittedName>
</protein>
<evidence type="ECO:0000313" key="2">
    <source>
        <dbReference type="Proteomes" id="UP001189429"/>
    </source>
</evidence>
<feature type="non-terminal residue" evidence="1">
    <location>
        <position position="214"/>
    </location>
</feature>
<feature type="non-terminal residue" evidence="1">
    <location>
        <position position="1"/>
    </location>
</feature>
<dbReference type="EMBL" id="CAUYUJ010016269">
    <property type="protein sequence ID" value="CAK0863509.1"/>
    <property type="molecule type" value="Genomic_DNA"/>
</dbReference>
<accession>A0ABN9UWE3</accession>
<keyword evidence="2" id="KW-1185">Reference proteome</keyword>
<proteinExistence type="predicted"/>
<gene>
    <name evidence="1" type="ORF">PCOR1329_LOCUS51630</name>
</gene>
<sequence length="214" mass="22477">AVHAAAGLARGTGAVRLLRTAEGICRAAVAKLEGRAHQHQMLAPQRRRRLAARVAAAARGGPGGQVLPAAGPPRDLPRRLHVQRLELAELPRRAAAALGLAVRPWALSLELVRVPSAAEPTAKNEDEEMAELNDEWADTAPVRLAQPPPAGPACRRDAILAALAVSPIFACDPALAATWVCRTAEELERLTPWLQDELAALGHAPCAPGLLGAV</sequence>
<reference evidence="1" key="1">
    <citation type="submission" date="2023-10" db="EMBL/GenBank/DDBJ databases">
        <authorList>
            <person name="Chen Y."/>
            <person name="Shah S."/>
            <person name="Dougan E. K."/>
            <person name="Thang M."/>
            <person name="Chan C."/>
        </authorList>
    </citation>
    <scope>NUCLEOTIDE SEQUENCE [LARGE SCALE GENOMIC DNA]</scope>
</reference>
<evidence type="ECO:0000313" key="1">
    <source>
        <dbReference type="EMBL" id="CAK0863509.1"/>
    </source>
</evidence>
<dbReference type="Proteomes" id="UP001189429">
    <property type="component" value="Unassembled WGS sequence"/>
</dbReference>
<comment type="caution">
    <text evidence="1">The sequence shown here is derived from an EMBL/GenBank/DDBJ whole genome shotgun (WGS) entry which is preliminary data.</text>
</comment>
<organism evidence="1 2">
    <name type="scientific">Prorocentrum cordatum</name>
    <dbReference type="NCBI Taxonomy" id="2364126"/>
    <lineage>
        <taxon>Eukaryota</taxon>
        <taxon>Sar</taxon>
        <taxon>Alveolata</taxon>
        <taxon>Dinophyceae</taxon>
        <taxon>Prorocentrales</taxon>
        <taxon>Prorocentraceae</taxon>
        <taxon>Prorocentrum</taxon>
    </lineage>
</organism>
<name>A0ABN9UWE3_9DINO</name>